<accession>A0A3P6NK57</accession>
<dbReference type="SUPFAM" id="SSF46565">
    <property type="entry name" value="Chaperone J-domain"/>
    <property type="match status" value="1"/>
</dbReference>
<dbReference type="InterPro" id="IPR052448">
    <property type="entry name" value="DnaJ_C16_autophagy_reg"/>
</dbReference>
<evidence type="ECO:0000313" key="2">
    <source>
        <dbReference type="Proteomes" id="UP000267096"/>
    </source>
</evidence>
<evidence type="ECO:0000313" key="1">
    <source>
        <dbReference type="EMBL" id="VDK23409.1"/>
    </source>
</evidence>
<gene>
    <name evidence="1" type="ORF">ASIM_LOCUS4233</name>
</gene>
<protein>
    <submittedName>
        <fullName evidence="1">Uncharacterized protein</fullName>
    </submittedName>
</protein>
<dbReference type="Proteomes" id="UP000267096">
    <property type="component" value="Unassembled WGS sequence"/>
</dbReference>
<dbReference type="AlphaFoldDB" id="A0A3P6NK57"/>
<proteinExistence type="predicted"/>
<name>A0A3P6NK57_ANISI</name>
<dbReference type="EMBL" id="UYRR01007209">
    <property type="protein sequence ID" value="VDK23409.1"/>
    <property type="molecule type" value="Genomic_DNA"/>
</dbReference>
<keyword evidence="2" id="KW-1185">Reference proteome</keyword>
<reference evidence="1 2" key="1">
    <citation type="submission" date="2018-11" db="EMBL/GenBank/DDBJ databases">
        <authorList>
            <consortium name="Pathogen Informatics"/>
        </authorList>
    </citation>
    <scope>NUCLEOTIDE SEQUENCE [LARGE SCALE GENOMIC DNA]</scope>
</reference>
<sequence length="111" mass="12922">MQTLSDPLKKERYDKFGTFDEPSAQFGSFRHPAAHPFDDFFGFGFGGFDNGNSFFQRHRISMKMFSHTLLERSFTQPLIVFAYSGYCQLCFRLEPVWQSVVQDLEPLGEFD</sequence>
<dbReference type="PANTHER" id="PTHR44303:SF2">
    <property type="entry name" value="DNAJ HOMOLOG SUBFAMILY C MEMBER 16"/>
    <property type="match status" value="1"/>
</dbReference>
<organism evidence="1 2">
    <name type="scientific">Anisakis simplex</name>
    <name type="common">Herring worm</name>
    <dbReference type="NCBI Taxonomy" id="6269"/>
    <lineage>
        <taxon>Eukaryota</taxon>
        <taxon>Metazoa</taxon>
        <taxon>Ecdysozoa</taxon>
        <taxon>Nematoda</taxon>
        <taxon>Chromadorea</taxon>
        <taxon>Rhabditida</taxon>
        <taxon>Spirurina</taxon>
        <taxon>Ascaridomorpha</taxon>
        <taxon>Ascaridoidea</taxon>
        <taxon>Anisakidae</taxon>
        <taxon>Anisakis</taxon>
        <taxon>Anisakis simplex complex</taxon>
    </lineage>
</organism>
<dbReference type="InterPro" id="IPR036869">
    <property type="entry name" value="J_dom_sf"/>
</dbReference>
<dbReference type="PANTHER" id="PTHR44303">
    <property type="entry name" value="DNAJ HOMOLOG SUBFAMILY C MEMBER 16"/>
    <property type="match status" value="1"/>
</dbReference>
<dbReference type="OrthoDB" id="10250354at2759"/>